<dbReference type="PANTHER" id="PTHR10880">
    <property type="entry name" value="MORTALITY FACTOR 4-LIKE PROTEIN"/>
    <property type="match status" value="1"/>
</dbReference>
<dbReference type="GO" id="GO:0006355">
    <property type="term" value="P:regulation of DNA-templated transcription"/>
    <property type="evidence" value="ECO:0007669"/>
    <property type="project" value="InterPro"/>
</dbReference>
<organism evidence="2 3">
    <name type="scientific">Trichonephila inaurata madagascariensis</name>
    <dbReference type="NCBI Taxonomy" id="2747483"/>
    <lineage>
        <taxon>Eukaryota</taxon>
        <taxon>Metazoa</taxon>
        <taxon>Ecdysozoa</taxon>
        <taxon>Arthropoda</taxon>
        <taxon>Chelicerata</taxon>
        <taxon>Arachnida</taxon>
        <taxon>Araneae</taxon>
        <taxon>Araneomorphae</taxon>
        <taxon>Entelegynae</taxon>
        <taxon>Araneoidea</taxon>
        <taxon>Nephilidae</taxon>
        <taxon>Trichonephila</taxon>
        <taxon>Trichonephila inaurata</taxon>
    </lineage>
</organism>
<comment type="caution">
    <text evidence="2">The sequence shown here is derived from an EMBL/GenBank/DDBJ whole genome shotgun (WGS) entry which is preliminary data.</text>
</comment>
<reference evidence="2" key="1">
    <citation type="submission" date="2020-08" db="EMBL/GenBank/DDBJ databases">
        <title>Multicomponent nature underlies the extraordinary mechanical properties of spider dragline silk.</title>
        <authorList>
            <person name="Kono N."/>
            <person name="Nakamura H."/>
            <person name="Mori M."/>
            <person name="Yoshida Y."/>
            <person name="Ohtoshi R."/>
            <person name="Malay A.D."/>
            <person name="Moran D.A.P."/>
            <person name="Tomita M."/>
            <person name="Numata K."/>
            <person name="Arakawa K."/>
        </authorList>
    </citation>
    <scope>NUCLEOTIDE SEQUENCE</scope>
</reference>
<dbReference type="SUPFAM" id="SSF54160">
    <property type="entry name" value="Chromo domain-like"/>
    <property type="match status" value="1"/>
</dbReference>
<dbReference type="GO" id="GO:0005634">
    <property type="term" value="C:nucleus"/>
    <property type="evidence" value="ECO:0007669"/>
    <property type="project" value="InterPro"/>
</dbReference>
<dbReference type="Gene3D" id="2.30.30.140">
    <property type="match status" value="1"/>
</dbReference>
<dbReference type="OrthoDB" id="124855at2759"/>
<proteinExistence type="predicted"/>
<gene>
    <name evidence="2" type="primary">Morf4l1</name>
    <name evidence="2" type="ORF">TNIN_379961</name>
</gene>
<evidence type="ECO:0000313" key="2">
    <source>
        <dbReference type="EMBL" id="GFY51070.1"/>
    </source>
</evidence>
<dbReference type="InterPro" id="IPR053820">
    <property type="entry name" value="MSL3_chromo-like"/>
</dbReference>
<dbReference type="Pfam" id="PF22732">
    <property type="entry name" value="MSL3_chromo-like"/>
    <property type="match status" value="1"/>
</dbReference>
<dbReference type="GO" id="GO:0006325">
    <property type="term" value="P:chromatin organization"/>
    <property type="evidence" value="ECO:0007669"/>
    <property type="project" value="InterPro"/>
</dbReference>
<keyword evidence="3" id="KW-1185">Reference proteome</keyword>
<name>A0A8X6XE97_9ARAC</name>
<accession>A0A8X6XE97</accession>
<evidence type="ECO:0000313" key="3">
    <source>
        <dbReference type="Proteomes" id="UP000886998"/>
    </source>
</evidence>
<feature type="domain" description="MSL3 chromodomain-like" evidence="1">
    <location>
        <begin position="1"/>
        <end position="63"/>
    </location>
</feature>
<dbReference type="EMBL" id="BMAV01007871">
    <property type="protein sequence ID" value="GFY51070.1"/>
    <property type="molecule type" value="Genomic_DNA"/>
</dbReference>
<dbReference type="InterPro" id="IPR016197">
    <property type="entry name" value="Chromo-like_dom_sf"/>
</dbReference>
<evidence type="ECO:0000259" key="1">
    <source>
        <dbReference type="Pfam" id="PF22732"/>
    </source>
</evidence>
<dbReference type="GO" id="GO:0035267">
    <property type="term" value="C:NuA4 histone acetyltransferase complex"/>
    <property type="evidence" value="ECO:0007669"/>
    <property type="project" value="TreeGrafter"/>
</dbReference>
<dbReference type="Proteomes" id="UP000886998">
    <property type="component" value="Unassembled WGS sequence"/>
</dbReference>
<sequence>EKVLCYHGPLLHHAICLRAKIENNRDEYFIHYTGWSPRWDEWVIGSSVYKYNEHNLRKQKKLEKINKKITKKYKAQMDVLLRDN</sequence>
<dbReference type="InterPro" id="IPR008676">
    <property type="entry name" value="MRG"/>
</dbReference>
<feature type="non-terminal residue" evidence="2">
    <location>
        <position position="84"/>
    </location>
</feature>
<dbReference type="PANTHER" id="PTHR10880:SF48">
    <property type="entry name" value="MORTALITY FACTOR 4 LIKE 2"/>
    <property type="match status" value="1"/>
</dbReference>
<protein>
    <submittedName>
        <fullName evidence="2">Mortality factor 4-like protein 1</fullName>
    </submittedName>
</protein>
<dbReference type="AlphaFoldDB" id="A0A8X6XE97"/>